<feature type="compositionally biased region" description="Polar residues" evidence="1">
    <location>
        <begin position="58"/>
        <end position="70"/>
    </location>
</feature>
<evidence type="ECO:0000256" key="1">
    <source>
        <dbReference type="SAM" id="MobiDB-lite"/>
    </source>
</evidence>
<reference evidence="2" key="1">
    <citation type="submission" date="2016-03" db="EMBL/GenBank/DDBJ databases">
        <title>Updated assembly of Pseudogymnoascus destructans, the fungus causing white-nose syndrome of bats.</title>
        <authorList>
            <person name="Palmer J.M."/>
            <person name="Drees K.P."/>
            <person name="Foster J.T."/>
            <person name="Lindner D.L."/>
        </authorList>
    </citation>
    <scope>NUCLEOTIDE SEQUENCE [LARGE SCALE GENOMIC DNA]</scope>
    <source>
        <strain evidence="2">20631-21</strain>
    </source>
</reference>
<proteinExistence type="predicted"/>
<gene>
    <name evidence="2" type="ORF">VC83_08674</name>
</gene>
<dbReference type="Proteomes" id="UP000077154">
    <property type="component" value="Unassembled WGS sequence"/>
</dbReference>
<sequence length="117" mass="13014">MDNSPSKPRKTERVCKTCRGLKKWKAPDDPTTVEALEAKLSDLAKQLEASNAQLQSLQGSTCENLSPDNPSLSSYDAPIASSSSSTQIADQDEHVIGMWYSYHRHCQWVHIEVPENV</sequence>
<accession>A0A176ZXV6</accession>
<dbReference type="OrthoDB" id="5226580at2759"/>
<protein>
    <submittedName>
        <fullName evidence="2">Uncharacterized protein</fullName>
    </submittedName>
</protein>
<evidence type="ECO:0000313" key="2">
    <source>
        <dbReference type="EMBL" id="OAF54855.1"/>
    </source>
</evidence>
<dbReference type="GeneID" id="36291714"/>
<dbReference type="EMBL" id="KV441414">
    <property type="protein sequence ID" value="OAF54855.1"/>
    <property type="molecule type" value="Genomic_DNA"/>
</dbReference>
<feature type="compositionally biased region" description="Low complexity" evidence="1">
    <location>
        <begin position="71"/>
        <end position="85"/>
    </location>
</feature>
<name>A0A176ZXV6_9PEZI</name>
<dbReference type="AlphaFoldDB" id="A0A176ZXV6"/>
<dbReference type="RefSeq" id="XP_024320158.1">
    <property type="nucleotide sequence ID" value="XM_024472220.1"/>
</dbReference>
<feature type="region of interest" description="Disordered" evidence="1">
    <location>
        <begin position="58"/>
        <end position="88"/>
    </location>
</feature>
<organism evidence="2">
    <name type="scientific">Pseudogymnoascus destructans</name>
    <dbReference type="NCBI Taxonomy" id="655981"/>
    <lineage>
        <taxon>Eukaryota</taxon>
        <taxon>Fungi</taxon>
        <taxon>Dikarya</taxon>
        <taxon>Ascomycota</taxon>
        <taxon>Pezizomycotina</taxon>
        <taxon>Leotiomycetes</taxon>
        <taxon>Thelebolales</taxon>
        <taxon>Thelebolaceae</taxon>
        <taxon>Pseudogymnoascus</taxon>
    </lineage>
</organism>